<sequence>MIWEDLNENLIMPDLKAGSSDEVFQQLGGLLVSEGYCKSSYVQALTEREKDFPTGINMGNIGIAIPHTDKEHVIKGAVAIGVLKEPVHFYQMGTNDENVEAKLIFMLAVKDPKEHLVFLQRILMVLQDQEVLKQLIETKNKQEIINIIKEKEEQL</sequence>
<dbReference type="PANTHER" id="PTHR47738">
    <property type="entry name" value="PTS SYSTEM FRUCTOSE-LIKE EIIA COMPONENT-RELATED"/>
    <property type="match status" value="1"/>
</dbReference>
<dbReference type="InterPro" id="IPR002178">
    <property type="entry name" value="PTS_EIIA_type-2_dom"/>
</dbReference>
<evidence type="ECO:0000313" key="3">
    <source>
        <dbReference type="Proteomes" id="UP000613208"/>
    </source>
</evidence>
<evidence type="ECO:0000259" key="1">
    <source>
        <dbReference type="PROSITE" id="PS51094"/>
    </source>
</evidence>
<dbReference type="PANTHER" id="PTHR47738:SF3">
    <property type="entry name" value="PHOSPHOTRANSFERASE SYSTEM MANNITOL_FRUCTOSE-SPECIFIC IIA DOMAIN CONTAINING PROTEIN"/>
    <property type="match status" value="1"/>
</dbReference>
<dbReference type="Pfam" id="PF00359">
    <property type="entry name" value="PTS_EIIA_2"/>
    <property type="match status" value="1"/>
</dbReference>
<dbReference type="InterPro" id="IPR051541">
    <property type="entry name" value="PTS_SugarTrans_NitroReg"/>
</dbReference>
<dbReference type="InterPro" id="IPR016152">
    <property type="entry name" value="PTrfase/Anion_transptr"/>
</dbReference>
<dbReference type="RefSeq" id="WP_201312039.1">
    <property type="nucleotide sequence ID" value="NZ_BLYI01000062.1"/>
</dbReference>
<evidence type="ECO:0000313" key="2">
    <source>
        <dbReference type="EMBL" id="GFO86397.1"/>
    </source>
</evidence>
<accession>A0A916Q8Q2</accession>
<dbReference type="EMBL" id="BLYI01000062">
    <property type="protein sequence ID" value="GFO86397.1"/>
    <property type="molecule type" value="Genomic_DNA"/>
</dbReference>
<dbReference type="AlphaFoldDB" id="A0A916Q8Q2"/>
<dbReference type="CDD" id="cd00211">
    <property type="entry name" value="PTS_IIA_fru"/>
    <property type="match status" value="1"/>
</dbReference>
<feature type="domain" description="PTS EIIA type-2" evidence="1">
    <location>
        <begin position="4"/>
        <end position="151"/>
    </location>
</feature>
<organism evidence="2 3">
    <name type="scientific">Anaerostipes butyraticus</name>
    <dbReference type="NCBI Taxonomy" id="645466"/>
    <lineage>
        <taxon>Bacteria</taxon>
        <taxon>Bacillati</taxon>
        <taxon>Bacillota</taxon>
        <taxon>Clostridia</taxon>
        <taxon>Lachnospirales</taxon>
        <taxon>Lachnospiraceae</taxon>
        <taxon>Anaerostipes</taxon>
    </lineage>
</organism>
<dbReference type="SUPFAM" id="SSF55804">
    <property type="entry name" value="Phoshotransferase/anion transport protein"/>
    <property type="match status" value="1"/>
</dbReference>
<protein>
    <submittedName>
        <fullName evidence="2">PTS galactitol transporter subunit IIA</fullName>
    </submittedName>
</protein>
<dbReference type="Gene3D" id="3.40.930.10">
    <property type="entry name" value="Mannitol-specific EII, Chain A"/>
    <property type="match status" value="1"/>
</dbReference>
<reference evidence="2" key="1">
    <citation type="submission" date="2020-06" db="EMBL/GenBank/DDBJ databases">
        <title>Characterization of fructooligosaccharide metabolism and fructooligosaccharide-degrading enzymes in human commensal butyrate producers.</title>
        <authorList>
            <person name="Tanno H."/>
            <person name="Fujii T."/>
            <person name="Hirano K."/>
            <person name="Maeno S."/>
            <person name="Tonozuka T."/>
            <person name="Sakamoto M."/>
            <person name="Ohkuma M."/>
            <person name="Tochio T."/>
            <person name="Endo A."/>
        </authorList>
    </citation>
    <scope>NUCLEOTIDE SEQUENCE</scope>
    <source>
        <strain evidence="2">JCM 17466</strain>
    </source>
</reference>
<proteinExistence type="predicted"/>
<gene>
    <name evidence="2" type="ORF">ANBU17_27440</name>
</gene>
<dbReference type="PROSITE" id="PS51094">
    <property type="entry name" value="PTS_EIIA_TYPE_2"/>
    <property type="match status" value="1"/>
</dbReference>
<keyword evidence="3" id="KW-1185">Reference proteome</keyword>
<name>A0A916Q8Q2_9FIRM</name>
<comment type="caution">
    <text evidence="2">The sequence shown here is derived from an EMBL/GenBank/DDBJ whole genome shotgun (WGS) entry which is preliminary data.</text>
</comment>
<dbReference type="Proteomes" id="UP000613208">
    <property type="component" value="Unassembled WGS sequence"/>
</dbReference>